<dbReference type="SUPFAM" id="SSF48371">
    <property type="entry name" value="ARM repeat"/>
    <property type="match status" value="1"/>
</dbReference>
<dbReference type="GO" id="GO:0005739">
    <property type="term" value="C:mitochondrion"/>
    <property type="evidence" value="ECO:0007669"/>
    <property type="project" value="UniProtKB-ARBA"/>
</dbReference>
<evidence type="ECO:0000256" key="4">
    <source>
        <dbReference type="ARBA" id="ARBA00022884"/>
    </source>
</evidence>
<evidence type="ECO:0000256" key="1">
    <source>
        <dbReference type="ARBA" id="ARBA00007265"/>
    </source>
</evidence>
<dbReference type="Gene3D" id="1.10.3090.10">
    <property type="entry name" value="cca-adding enzyme, domain 2"/>
    <property type="match status" value="1"/>
</dbReference>
<evidence type="ECO:0000256" key="6">
    <source>
        <dbReference type="RuleBase" id="RU003953"/>
    </source>
</evidence>
<organism evidence="9 10">
    <name type="scientific">Aspergillus taichungensis</name>
    <dbReference type="NCBI Taxonomy" id="482145"/>
    <lineage>
        <taxon>Eukaryota</taxon>
        <taxon>Fungi</taxon>
        <taxon>Dikarya</taxon>
        <taxon>Ascomycota</taxon>
        <taxon>Pezizomycotina</taxon>
        <taxon>Eurotiomycetes</taxon>
        <taxon>Eurotiomycetidae</taxon>
        <taxon>Eurotiales</taxon>
        <taxon>Aspergillaceae</taxon>
        <taxon>Aspergillus</taxon>
        <taxon>Aspergillus subgen. Circumdati</taxon>
    </lineage>
</organism>
<evidence type="ECO:0008006" key="11">
    <source>
        <dbReference type="Google" id="ProtNLM"/>
    </source>
</evidence>
<comment type="similarity">
    <text evidence="5">Belongs to the TTI2 family.</text>
</comment>
<dbReference type="CDD" id="cd05398">
    <property type="entry name" value="NT_ClassII-CCAase"/>
    <property type="match status" value="1"/>
</dbReference>
<dbReference type="GO" id="GO:0003723">
    <property type="term" value="F:RNA binding"/>
    <property type="evidence" value="ECO:0007669"/>
    <property type="project" value="UniProtKB-KW"/>
</dbReference>
<dbReference type="InterPro" id="IPR032828">
    <property type="entry name" value="PolyA_RNA-bd"/>
</dbReference>
<gene>
    <name evidence="9" type="ORF">BDW42DRAFT_186939</name>
</gene>
<protein>
    <recommendedName>
        <fullName evidence="11">ATP:tRNA-specific tRNA nucleotidyltransferase</fullName>
    </recommendedName>
</protein>
<dbReference type="Pfam" id="PF10521">
    <property type="entry name" value="Tti2"/>
    <property type="match status" value="1"/>
</dbReference>
<keyword evidence="2 6" id="KW-0808">Transferase</keyword>
<dbReference type="GO" id="GO:0000166">
    <property type="term" value="F:nucleotide binding"/>
    <property type="evidence" value="ECO:0007669"/>
    <property type="project" value="UniProtKB-KW"/>
</dbReference>
<evidence type="ECO:0000313" key="10">
    <source>
        <dbReference type="Proteomes" id="UP000235023"/>
    </source>
</evidence>
<dbReference type="InterPro" id="IPR018870">
    <property type="entry name" value="Tti2"/>
</dbReference>
<reference evidence="10" key="1">
    <citation type="submission" date="2017-12" db="EMBL/GenBank/DDBJ databases">
        <authorList>
            <consortium name="DOE Joint Genome Institute"/>
            <person name="Mondo S.J."/>
            <person name="Kjaerbolling I."/>
            <person name="Vesth T.C."/>
            <person name="Frisvad J.C."/>
            <person name="Nybo J.L."/>
            <person name="Theobald S."/>
            <person name="Kuo A."/>
            <person name="Bowyer P."/>
            <person name="Matsuda Y."/>
            <person name="Lyhne E.K."/>
            <person name="Kogle M.E."/>
            <person name="Clum A."/>
            <person name="Lipzen A."/>
            <person name="Salamov A."/>
            <person name="Ngan C.Y."/>
            <person name="Daum C."/>
            <person name="Chiniquy J."/>
            <person name="Barry K."/>
            <person name="LaButti K."/>
            <person name="Haridas S."/>
            <person name="Simmons B.A."/>
            <person name="Magnuson J.K."/>
            <person name="Mortensen U.H."/>
            <person name="Larsen T.O."/>
            <person name="Grigoriev I.V."/>
            <person name="Baker S.E."/>
            <person name="Andersen M.R."/>
            <person name="Nordberg H.P."/>
            <person name="Cantor M.N."/>
            <person name="Hua S.X."/>
        </authorList>
    </citation>
    <scope>NUCLEOTIDE SEQUENCE [LARGE SCALE GENOMIC DNA]</scope>
    <source>
        <strain evidence="10">IBT 19404</strain>
    </source>
</reference>
<dbReference type="GO" id="GO:0001680">
    <property type="term" value="P:tRNA 3'-terminal CCA addition"/>
    <property type="evidence" value="ECO:0007669"/>
    <property type="project" value="UniProtKB-ARBA"/>
</dbReference>
<dbReference type="SUPFAM" id="SSF81891">
    <property type="entry name" value="Poly A polymerase C-terminal region-like"/>
    <property type="match status" value="1"/>
</dbReference>
<feature type="domain" description="Poly A polymerase head" evidence="7">
    <location>
        <begin position="129"/>
        <end position="282"/>
    </location>
</feature>
<dbReference type="SUPFAM" id="SSF81301">
    <property type="entry name" value="Nucleotidyltransferase"/>
    <property type="match status" value="1"/>
</dbReference>
<accession>A0A2J5HPI9</accession>
<dbReference type="EMBL" id="KZ559565">
    <property type="protein sequence ID" value="PLN79125.1"/>
    <property type="molecule type" value="Genomic_DNA"/>
</dbReference>
<evidence type="ECO:0000256" key="2">
    <source>
        <dbReference type="ARBA" id="ARBA00022679"/>
    </source>
</evidence>
<dbReference type="FunFam" id="3.30.460.10:FF:000019">
    <property type="entry name" value="tRNA nucleotidyltransferase cca2"/>
    <property type="match status" value="1"/>
</dbReference>
<dbReference type="GO" id="GO:0052929">
    <property type="term" value="F:ATP:3'-cytidine-cytidine-tRNA adenylyltransferase activity"/>
    <property type="evidence" value="ECO:0007669"/>
    <property type="project" value="TreeGrafter"/>
</dbReference>
<evidence type="ECO:0000256" key="3">
    <source>
        <dbReference type="ARBA" id="ARBA00022741"/>
    </source>
</evidence>
<evidence type="ECO:0000256" key="5">
    <source>
        <dbReference type="ARBA" id="ARBA00034736"/>
    </source>
</evidence>
<dbReference type="Proteomes" id="UP000235023">
    <property type="component" value="Unassembled WGS sequence"/>
</dbReference>
<dbReference type="AlphaFoldDB" id="A0A2J5HPI9"/>
<dbReference type="Pfam" id="PF01743">
    <property type="entry name" value="PolyA_pol"/>
    <property type="match status" value="1"/>
</dbReference>
<evidence type="ECO:0000259" key="7">
    <source>
        <dbReference type="Pfam" id="PF01743"/>
    </source>
</evidence>
<dbReference type="OrthoDB" id="445712at2759"/>
<dbReference type="Pfam" id="PF12627">
    <property type="entry name" value="PolyA_pol_RNAbd"/>
    <property type="match status" value="1"/>
</dbReference>
<dbReference type="Gene3D" id="3.30.460.10">
    <property type="entry name" value="Beta Polymerase, domain 2"/>
    <property type="match status" value="1"/>
</dbReference>
<sequence length="1206" mass="135469">MPRPQPRVFFSNRLPLRLHLPRLSYSPIPRDHISLGSFPVRRGSNPLVRNYSMRRRSSPNSSSERPCKIRRVSARVSPHPSTMGQPTPTLELTPIENTLRTLLLDVAEYIRQQAIAKGTTEVDAPRTVLRFTGGWVRDKLLGVDSQDIDVGINNMTGYQFGLLLKEYLDDPVRLEAYKRNHPTGELKNSIVSLHKIGANPEKSKHLETVTTRIFGLDVDLVNLRKETYTEDSRNPQMEFGTAEEDALRRDATINALFYNLNESVVEDMTGQGFDDLRDQVIRTPLEPYQTFRDDPLRVLRLIRFASRLGYRIDSETERAMGNADIREALKLKISRERVGTELEKMLKGPDPRGALGLIDRLGLYTTIFANHQDDVTVDTSNWSLAYDALQNLLQLRDQPESVDRLRHRLIQDEHDAYYAWIIAALAPWSTVPRRVPQGPKAKPFPPRAVEVARDSLRSDNKTTTLLSEATQSFESIIHVKNSLLAGQMEGTPAQVRQQIGLHLRSWKKDWKLCMVMSILQEIMQGAPFLSVIEGYDQFLEYIVAHDLEGVCELKPIVNGKDVMEAFGGLKGQWLGQALEMAMQWQLLHPEVTDKTKALEHLIQRKEELGIPDSVMDNLRRAAREALQRDSEKPLFQYQPDSFQIPTSLDLLWMDISSHNEADTAQVCENLLVIQSFLELRSSTGLSSDDAGFVNNLYDWASRAALPLPVSTENPDETEGDKRSIEQSRLVANLSTSVIASLSSLLPLHKAANPVDIFIALASYTSEADPWTAQEVYGTATRILEDASKTARAESPTSFWSIIERILRDRIRLLFAKTKNPAITAAGRKNFHPVPLSRFDASFLDDEVKPWKVREVYATTVLSWVIAQYHSTDRIHLEAHFPLVVPPLLALIDDNSVANKTSGCTLLSQTLISIKDSSSDILQRTNLASVFEDAIRPCLLSLPTITPENDSIQLLSAAYPALFSIMAIELQNLSPATSDAKKKAEEAYTKRLATTLRENLLASFTHVSSTNTTTISGSGASFPYPRLSTVLLNQTSAALQELGIHSTKYLQDVIPPIYNTLTNPFATAHPPLLLAAVAVARVAVLNAHPRLWRWRGELLAGLCYCWLNVLNEEAEIAERAQKGHKNTLDEIRARELKRLKKELRGVSYLLKFVLEHPWEVDGTEGQTVAKERIASEMQELVDADEALGRLLTENIDAHDAEFFGIDP</sequence>
<dbReference type="PANTHER" id="PTHR13734:SF5">
    <property type="entry name" value="CCA TRNA NUCLEOTIDYLTRANSFERASE, MITOCHONDRIAL"/>
    <property type="match status" value="1"/>
</dbReference>
<evidence type="ECO:0000259" key="8">
    <source>
        <dbReference type="Pfam" id="PF12627"/>
    </source>
</evidence>
<evidence type="ECO:0000313" key="9">
    <source>
        <dbReference type="EMBL" id="PLN79125.1"/>
    </source>
</evidence>
<keyword evidence="10" id="KW-1185">Reference proteome</keyword>
<dbReference type="InterPro" id="IPR002646">
    <property type="entry name" value="PolA_pol_head_dom"/>
</dbReference>
<dbReference type="InterPro" id="IPR016024">
    <property type="entry name" value="ARM-type_fold"/>
</dbReference>
<keyword evidence="4 6" id="KW-0694">RNA-binding</keyword>
<dbReference type="GO" id="GO:0110078">
    <property type="term" value="C:TTT Hsp90 cochaperone complex"/>
    <property type="evidence" value="ECO:0007669"/>
    <property type="project" value="InterPro"/>
</dbReference>
<comment type="similarity">
    <text evidence="1 6">Belongs to the tRNA nucleotidyltransferase/poly(A) polymerase family.</text>
</comment>
<dbReference type="PANTHER" id="PTHR13734">
    <property type="entry name" value="TRNA-NUCLEOTIDYLTRANSFERASE"/>
    <property type="match status" value="1"/>
</dbReference>
<name>A0A2J5HPI9_9EURO</name>
<proteinExistence type="inferred from homology"/>
<dbReference type="GO" id="GO:0052927">
    <property type="term" value="F:CC tRNA cytidylyltransferase activity"/>
    <property type="evidence" value="ECO:0007669"/>
    <property type="project" value="TreeGrafter"/>
</dbReference>
<feature type="domain" description="tRNA nucleotidyltransferase/poly(A) polymerase RNA and SrmB- binding" evidence="8">
    <location>
        <begin position="309"/>
        <end position="368"/>
    </location>
</feature>
<dbReference type="InterPro" id="IPR043519">
    <property type="entry name" value="NT_sf"/>
</dbReference>
<keyword evidence="3" id="KW-0547">Nucleotide-binding</keyword>